<comment type="caution">
    <text evidence="1">The sequence shown here is derived from an EMBL/GenBank/DDBJ whole genome shotgun (WGS) entry which is preliminary data.</text>
</comment>
<dbReference type="RefSeq" id="WP_306836777.1">
    <property type="nucleotide sequence ID" value="NZ_JAUSRA010000001.1"/>
</dbReference>
<name>A0ABT9N4T2_9ACTN</name>
<gene>
    <name evidence="1" type="ORF">J2S43_007209</name>
</gene>
<evidence type="ECO:0000313" key="1">
    <source>
        <dbReference type="EMBL" id="MDP9798697.1"/>
    </source>
</evidence>
<dbReference type="Proteomes" id="UP001240984">
    <property type="component" value="Unassembled WGS sequence"/>
</dbReference>
<protein>
    <submittedName>
        <fullName evidence="1">Uncharacterized protein</fullName>
    </submittedName>
</protein>
<keyword evidence="2" id="KW-1185">Reference proteome</keyword>
<reference evidence="1 2" key="1">
    <citation type="submission" date="2023-07" db="EMBL/GenBank/DDBJ databases">
        <title>Sequencing the genomes of 1000 actinobacteria strains.</title>
        <authorList>
            <person name="Klenk H.-P."/>
        </authorList>
    </citation>
    <scope>NUCLEOTIDE SEQUENCE [LARGE SCALE GENOMIC DNA]</scope>
    <source>
        <strain evidence="1 2">DSM 44710</strain>
    </source>
</reference>
<dbReference type="EMBL" id="JAUSRA010000001">
    <property type="protein sequence ID" value="MDP9798697.1"/>
    <property type="molecule type" value="Genomic_DNA"/>
</dbReference>
<sequence length="899" mass="96976">MTTQLPTSTDTLLEWLDRRQRNKDLTGVATLLRKISEVDRLALAPLVEAKIKSIKGDDWWRGDLPPDQAGLGLMVLGTAPTAARAAALLTRRDLRDGWSRIPERLLLDVVRARELPWLGDLATRIAGNLNPREAGWSGEWEFADALLRESGTPPPVNEAVTRGWISEITRFRPSTELIPIIDRLRASPYLDLLVPGIFEFDGLGTELVSSQWDSGRWDNTPRVMLALADLSAEGRLDRTMLLDGVLDRLLRGDKPNALRPFTALHDALAPTPAEQADRVLDYAQLLPTAPAPVATLAQRALRAADEIGRLELETLLDASAGLLLRKEKALVKAQLSWLEKVARREPDRLGDILTTVAIAFGHPALDIQERALTIIGRQVVTLGPDDVARIAGEAVQLGGDLPARAAALLGTPLDVPHPFGTPALPAPTPAAEMPPPIASGAELAEEISGLVHAETAVGWERVLAAVVTLHAAGRRDELAETLSPLLDRHADVFVESTWIRRPRFVFLGEVLRAVMEPRERRGGVWQRVVTSVREAWQDGSLPGAGGAEDNPRGVLALRIAEISVRLHRAPVPLLVATPTHVTGSLDAGVLLDRLIRAEAEGWEPWRLDLEQALVRVPRTVDPSVADRAAALTSESGRRFADWLRDGGLPDPIATRVEQRAGDRTRFGWSDAERRVVVSLEPALPTGLILESRLLRLTRGTHPVYVEAQVGDVWAAVLPHHRDTIAAWALPALAGLADSDQKGGAALLPPLAEAEGPVGLAFTYGLAYGLGARHEQDRIAAVDAFLLLLARKTAFAGRVGAALADLATDGMVKLSRLAGPLGDIHRSGGSSGVWELLAVALPILLPLAPRALPDLLELSAQVVPAAGARGSFAELDAVAARSGSSRLVREAKRLRDVLNR</sequence>
<accession>A0ABT9N4T2</accession>
<organism evidence="1 2">
    <name type="scientific">Catenuloplanes nepalensis</name>
    <dbReference type="NCBI Taxonomy" id="587533"/>
    <lineage>
        <taxon>Bacteria</taxon>
        <taxon>Bacillati</taxon>
        <taxon>Actinomycetota</taxon>
        <taxon>Actinomycetes</taxon>
        <taxon>Micromonosporales</taxon>
        <taxon>Micromonosporaceae</taxon>
        <taxon>Catenuloplanes</taxon>
    </lineage>
</organism>
<proteinExistence type="predicted"/>
<evidence type="ECO:0000313" key="2">
    <source>
        <dbReference type="Proteomes" id="UP001240984"/>
    </source>
</evidence>